<comment type="caution">
    <text evidence="2">The sequence shown here is derived from an EMBL/GenBank/DDBJ whole genome shotgun (WGS) entry which is preliminary data.</text>
</comment>
<dbReference type="Proteomes" id="UP001390339">
    <property type="component" value="Unassembled WGS sequence"/>
</dbReference>
<dbReference type="EMBL" id="JAPCWZ010000009">
    <property type="protein sequence ID" value="KAK8852283.1"/>
    <property type="molecule type" value="Genomic_DNA"/>
</dbReference>
<keyword evidence="1" id="KW-0812">Transmembrane</keyword>
<feature type="transmembrane region" description="Helical" evidence="1">
    <location>
        <begin position="51"/>
        <end position="72"/>
    </location>
</feature>
<evidence type="ECO:0000256" key="1">
    <source>
        <dbReference type="SAM" id="Phobius"/>
    </source>
</evidence>
<gene>
    <name evidence="2" type="ORF">PGQ11_014762</name>
</gene>
<evidence type="ECO:0000313" key="2">
    <source>
        <dbReference type="EMBL" id="KAK8852283.1"/>
    </source>
</evidence>
<keyword evidence="1" id="KW-1133">Transmembrane helix</keyword>
<keyword evidence="1" id="KW-0472">Membrane</keyword>
<name>A0ABR2HTG2_9PEZI</name>
<evidence type="ECO:0000313" key="3">
    <source>
        <dbReference type="Proteomes" id="UP001390339"/>
    </source>
</evidence>
<organism evidence="2 3">
    <name type="scientific">Apiospora arundinis</name>
    <dbReference type="NCBI Taxonomy" id="335852"/>
    <lineage>
        <taxon>Eukaryota</taxon>
        <taxon>Fungi</taxon>
        <taxon>Dikarya</taxon>
        <taxon>Ascomycota</taxon>
        <taxon>Pezizomycotina</taxon>
        <taxon>Sordariomycetes</taxon>
        <taxon>Xylariomycetidae</taxon>
        <taxon>Amphisphaeriales</taxon>
        <taxon>Apiosporaceae</taxon>
        <taxon>Apiospora</taxon>
    </lineage>
</organism>
<reference evidence="2 3" key="1">
    <citation type="journal article" date="2024" name="IMA Fungus">
        <title>Apiospora arundinis, a panoply of carbohydrate-active enzymes and secondary metabolites.</title>
        <authorList>
            <person name="Sorensen T."/>
            <person name="Petersen C."/>
            <person name="Muurmann A.T."/>
            <person name="Christiansen J.V."/>
            <person name="Brundto M.L."/>
            <person name="Overgaard C.K."/>
            <person name="Boysen A.T."/>
            <person name="Wollenberg R.D."/>
            <person name="Larsen T.O."/>
            <person name="Sorensen J.L."/>
            <person name="Nielsen K.L."/>
            <person name="Sondergaard T.E."/>
        </authorList>
    </citation>
    <scope>NUCLEOTIDE SEQUENCE [LARGE SCALE GENOMIC DNA]</scope>
    <source>
        <strain evidence="2 3">AAU 773</strain>
    </source>
</reference>
<sequence>MPPARHRRPHPVDMALTMLGMATTFATWTQNMTCIRWRIGQGGFTVGYPNAMALAIGPIVYVVVYLLGFVLLGQMCEYAFFQNHFGNCLAGKASTPNLDVYSGALASCSEVFGHHDTYGGISSTFGDNQIGLAGISGTLQYLEGKRDYITALEQAVDVYQNELVETAKSITELILRFRSGTNELETITKHLDQIDFPLVTGKLAYVKGLVGFPEDEAIESLNDGILNCVNTTLIVLQRLEVGMDNTREQLKKLQHLTGRLFEGARYGLSTIQEEKEKRTSGDYVYAQVRCEWANLCGLLGPAPLDSSEVDTIVRTIGRIRVHSKDVAKAIRWTRGSIRSDKRTIKNTKHNLRAVMATAENQEGELHWTGNRRAIIMALRRGRTQLQKRLSELSNIRKSFSFSL</sequence>
<accession>A0ABR2HTG2</accession>
<protein>
    <submittedName>
        <fullName evidence="2">Uncharacterized protein</fullName>
    </submittedName>
</protein>
<keyword evidence="3" id="KW-1185">Reference proteome</keyword>
<proteinExistence type="predicted"/>
<feature type="transmembrane region" description="Helical" evidence="1">
    <location>
        <begin position="12"/>
        <end position="31"/>
    </location>
</feature>